<reference evidence="1 2" key="1">
    <citation type="journal article" date="2016" name="Mol. Biol. Evol.">
        <title>Comparative Genomics of Early-Diverging Mushroom-Forming Fungi Provides Insights into the Origins of Lignocellulose Decay Capabilities.</title>
        <authorList>
            <person name="Nagy L.G."/>
            <person name="Riley R."/>
            <person name="Tritt A."/>
            <person name="Adam C."/>
            <person name="Daum C."/>
            <person name="Floudas D."/>
            <person name="Sun H."/>
            <person name="Yadav J.S."/>
            <person name="Pangilinan J."/>
            <person name="Larsson K.H."/>
            <person name="Matsuura K."/>
            <person name="Barry K."/>
            <person name="Labutti K."/>
            <person name="Kuo R."/>
            <person name="Ohm R.A."/>
            <person name="Bhattacharya S.S."/>
            <person name="Shirouzu T."/>
            <person name="Yoshinaga Y."/>
            <person name="Martin F.M."/>
            <person name="Grigoriev I.V."/>
            <person name="Hibbett D.S."/>
        </authorList>
    </citation>
    <scope>NUCLEOTIDE SEQUENCE [LARGE SCALE GENOMIC DNA]</scope>
    <source>
        <strain evidence="1 2">HHB10207 ss-3</strain>
    </source>
</reference>
<organism evidence="1 2">
    <name type="scientific">Sistotremastrum suecicum HHB10207 ss-3</name>
    <dbReference type="NCBI Taxonomy" id="1314776"/>
    <lineage>
        <taxon>Eukaryota</taxon>
        <taxon>Fungi</taxon>
        <taxon>Dikarya</taxon>
        <taxon>Basidiomycota</taxon>
        <taxon>Agaricomycotina</taxon>
        <taxon>Agaricomycetes</taxon>
        <taxon>Sistotremastrales</taxon>
        <taxon>Sistotremastraceae</taxon>
        <taxon>Sistotremastrum</taxon>
    </lineage>
</organism>
<dbReference type="AlphaFoldDB" id="A0A165XSZ1"/>
<dbReference type="InterPro" id="IPR027417">
    <property type="entry name" value="P-loop_NTPase"/>
</dbReference>
<dbReference type="EMBL" id="KV428324">
    <property type="protein sequence ID" value="KZT32510.1"/>
    <property type="molecule type" value="Genomic_DNA"/>
</dbReference>
<evidence type="ECO:0000313" key="1">
    <source>
        <dbReference type="EMBL" id="KZT32510.1"/>
    </source>
</evidence>
<dbReference type="STRING" id="1314776.A0A165XSZ1"/>
<dbReference type="Proteomes" id="UP000076798">
    <property type="component" value="Unassembled WGS sequence"/>
</dbReference>
<name>A0A165XSZ1_9AGAM</name>
<dbReference type="Gene3D" id="3.40.50.300">
    <property type="entry name" value="P-loop containing nucleotide triphosphate hydrolases"/>
    <property type="match status" value="1"/>
</dbReference>
<accession>A0A165XSZ1</accession>
<protein>
    <submittedName>
        <fullName evidence="1">Uncharacterized protein</fullName>
    </submittedName>
</protein>
<keyword evidence="2" id="KW-1185">Reference proteome</keyword>
<sequence length="165" mass="19135">MDIHEIEHNSSTIYVSEASSDDRRYIRTREPDFTVAIFCFSVVSRRQLREIISRGVREQMRWGKKHANIRGLLVGIDIEKRSDPDVVHRLYAEGDKSGPVLPEEGERVARQLDSEGPMKYMECSLDHVEQVRAVLHEAIRQALIPSSRWEKTMRAIRHGIERLSL</sequence>
<evidence type="ECO:0000313" key="2">
    <source>
        <dbReference type="Proteomes" id="UP000076798"/>
    </source>
</evidence>
<dbReference type="OrthoDB" id="25896at2759"/>
<gene>
    <name evidence="1" type="ORF">SISSUDRAFT_1055422</name>
</gene>
<proteinExistence type="predicted"/>